<evidence type="ECO:0000259" key="1">
    <source>
        <dbReference type="Pfam" id="PF14744"/>
    </source>
</evidence>
<dbReference type="InterPro" id="IPR028282">
    <property type="entry name" value="WASH-7_central"/>
</dbReference>
<reference evidence="4 5" key="1">
    <citation type="submission" date="2019-08" db="EMBL/GenBank/DDBJ databases">
        <title>Whole genome of Aphis craccivora.</title>
        <authorList>
            <person name="Voronova N.V."/>
            <person name="Shulinski R.S."/>
            <person name="Bandarenka Y.V."/>
            <person name="Zhorov D.G."/>
            <person name="Warner D."/>
        </authorList>
    </citation>
    <scope>NUCLEOTIDE SEQUENCE [LARGE SCALE GENOMIC DNA]</scope>
    <source>
        <strain evidence="4">180601</strain>
        <tissue evidence="4">Whole Body</tissue>
    </source>
</reference>
<dbReference type="Proteomes" id="UP000478052">
    <property type="component" value="Unassembled WGS sequence"/>
</dbReference>
<comment type="caution">
    <text evidence="4">The sequence shown here is derived from an EMBL/GenBank/DDBJ whole genome shotgun (WGS) entry which is preliminary data.</text>
</comment>
<dbReference type="PANTHER" id="PTHR31409">
    <property type="entry name" value="WASH COMPLEX SUBUNIT 4"/>
    <property type="match status" value="1"/>
</dbReference>
<feature type="domain" description="WASH complex subunit 7 central" evidence="1">
    <location>
        <begin position="527"/>
        <end position="865"/>
    </location>
</feature>
<sequence length="1060" mass="123167">MWIFIFLDVVAGKQIQIYKHLLNSHTKRLEKIHILKNTLFIFKSPVNIKVDVTEKVTIDDLLDIDNNVLSTILKIFATLNSEIVFLKNDVKVKLFNSILYYEECDEDVSTEGLIPVKISKFLQILLELSNFVKHCEYLLSEIHCQFVNIFEFQLITADIHFQGIFEYIGDLLYIFVELDKLIISQPILQQHWVQYRSTLNTIKLDPSKYDCNINDIIQLENILNDIESTLLSGNIFEKVLTSDFNGKKEIQSCDDFVNEFKLYLNNSVLLLGQRAYQKSNNLLLIWSRICSTTVFYTYIFGVFDKKLLKQFTDLLEKVNHLPLDGNLVWNPELFVLRFIGHLIKPNSIRKTEENLEKCSLELIDTAKNFSKTTSSHLQQAMIWLTRSEQIEFIHFHASKLDYMYDTCNFLSEGIQLCTSIKNTITTLMNLHSTLGKPLIKSNISCADDRNFNTKNVDRLSSLEVSEKLLHGPFVKNRPLLIKLALNTAIGLQAFPKSQILTITQHLKKIELLQSLQDEIKSISEISCMYWHRVVFPLYFKNIKKQHNHFNGLSTTFDFLKDIYEVTYFSDKNTKQNIYSSFINEIFGYLNHQILKPMNPFIENELRLHVMTHVHCTKTMLNQPVDTYMIKLQNLQFLTSFIDTKNRAENYLSETFYDLTAVALHDWHNNGVMRTLAKYKLNLETIDDKLPNHTLEQGLDVLEIMRNLNLFISKYSYNLSNQIFIENYSTSKHLNTINIKHISNSIRIHGTGIMSTTVNTTYQLLCGKLNVLSKYLYDERVKSKLKKEITFLHEIQKTNNMIYPFERAEKLNSSMRKLTLNTNQNYIDQFRILVTHIGNALGYVRLIKSGGLNFCSIASSFIPDLKNVMQFEESCNDSGFTKNCLISGHHLDNVVRNICQNIAEGTNYFKLLIDVFIQAMGNSNNSHLHNFYIIIPSLTLNFIEHSINSKEKMYKKSKGAMFTDDGFAVGVAYLLRIFGLNNEFDSLKWFQSVSENYEEKLNVLKTQEINALKDDAKLQQPLSLSYTRLQVYYKVKYKYLLFYLKQILSSLLFSGVHAIIL</sequence>
<dbReference type="Pfam" id="PF14745">
    <property type="entry name" value="WASH-4_N"/>
    <property type="match status" value="2"/>
</dbReference>
<dbReference type="GO" id="GO:0071203">
    <property type="term" value="C:WASH complex"/>
    <property type="evidence" value="ECO:0007669"/>
    <property type="project" value="InterPro"/>
</dbReference>
<dbReference type="GO" id="GO:0005768">
    <property type="term" value="C:endosome"/>
    <property type="evidence" value="ECO:0007669"/>
    <property type="project" value="TreeGrafter"/>
</dbReference>
<name>A0A6G0YUX7_APHCR</name>
<dbReference type="OrthoDB" id="10261210at2759"/>
<dbReference type="InterPro" id="IPR027307">
    <property type="entry name" value="WASH7"/>
</dbReference>
<dbReference type="Pfam" id="PF14744">
    <property type="entry name" value="WASH-7_mid"/>
    <property type="match status" value="1"/>
</dbReference>
<feature type="domain" description="WASH complex subunit 4 N-terminal" evidence="2">
    <location>
        <begin position="448"/>
        <end position="525"/>
    </location>
</feature>
<evidence type="ECO:0000259" key="3">
    <source>
        <dbReference type="Pfam" id="PF14746"/>
    </source>
</evidence>
<gene>
    <name evidence="4" type="ORF">FWK35_00010586</name>
</gene>
<feature type="domain" description="WASH complex subunit 4 N-terminal" evidence="2">
    <location>
        <begin position="23"/>
        <end position="443"/>
    </location>
</feature>
<dbReference type="InterPro" id="IPR028283">
    <property type="entry name" value="WASH-7_C"/>
</dbReference>
<dbReference type="InterPro" id="IPR028191">
    <property type="entry name" value="WASH-4_N"/>
</dbReference>
<dbReference type="Pfam" id="PF14746">
    <property type="entry name" value="WASH-7_C"/>
    <property type="match status" value="1"/>
</dbReference>
<evidence type="ECO:0000259" key="2">
    <source>
        <dbReference type="Pfam" id="PF14745"/>
    </source>
</evidence>
<proteinExistence type="predicted"/>
<dbReference type="GO" id="GO:0007032">
    <property type="term" value="P:endosome organization"/>
    <property type="evidence" value="ECO:0007669"/>
    <property type="project" value="TreeGrafter"/>
</dbReference>
<dbReference type="GO" id="GO:0016197">
    <property type="term" value="P:endosomal transport"/>
    <property type="evidence" value="ECO:0007669"/>
    <property type="project" value="TreeGrafter"/>
</dbReference>
<evidence type="ECO:0000313" key="5">
    <source>
        <dbReference type="Proteomes" id="UP000478052"/>
    </source>
</evidence>
<dbReference type="PANTHER" id="PTHR31409:SF0">
    <property type="entry name" value="WASH COMPLEX SUBUNIT 4"/>
    <property type="match status" value="1"/>
</dbReference>
<accession>A0A6G0YUX7</accession>
<evidence type="ECO:0000313" key="4">
    <source>
        <dbReference type="EMBL" id="KAF0761770.1"/>
    </source>
</evidence>
<dbReference type="AlphaFoldDB" id="A0A6G0YUX7"/>
<protein>
    <submittedName>
        <fullName evidence="4">WASH complex subunit 4</fullName>
    </submittedName>
</protein>
<organism evidence="4 5">
    <name type="scientific">Aphis craccivora</name>
    <name type="common">Cowpea aphid</name>
    <dbReference type="NCBI Taxonomy" id="307492"/>
    <lineage>
        <taxon>Eukaryota</taxon>
        <taxon>Metazoa</taxon>
        <taxon>Ecdysozoa</taxon>
        <taxon>Arthropoda</taxon>
        <taxon>Hexapoda</taxon>
        <taxon>Insecta</taxon>
        <taxon>Pterygota</taxon>
        <taxon>Neoptera</taxon>
        <taxon>Paraneoptera</taxon>
        <taxon>Hemiptera</taxon>
        <taxon>Sternorrhyncha</taxon>
        <taxon>Aphidomorpha</taxon>
        <taxon>Aphidoidea</taxon>
        <taxon>Aphididae</taxon>
        <taxon>Aphidini</taxon>
        <taxon>Aphis</taxon>
        <taxon>Aphis</taxon>
    </lineage>
</organism>
<keyword evidence="5" id="KW-1185">Reference proteome</keyword>
<dbReference type="EMBL" id="VUJU01002305">
    <property type="protein sequence ID" value="KAF0761770.1"/>
    <property type="molecule type" value="Genomic_DNA"/>
</dbReference>
<feature type="domain" description="WASH complex subunit 7 C-terminal" evidence="3">
    <location>
        <begin position="888"/>
        <end position="1040"/>
    </location>
</feature>